<keyword evidence="2" id="KW-0238">DNA-binding</keyword>
<dbReference type="AlphaFoldDB" id="A0A2T5RJY3"/>
<dbReference type="EMBL" id="QAXS01000012">
    <property type="protein sequence ID" value="PTV99097.1"/>
    <property type="molecule type" value="Genomic_DNA"/>
</dbReference>
<dbReference type="SMART" id="SM00421">
    <property type="entry name" value="HTH_LUXR"/>
    <property type="match status" value="1"/>
</dbReference>
<dbReference type="PROSITE" id="PS50043">
    <property type="entry name" value="HTH_LUXR_2"/>
    <property type="match status" value="1"/>
</dbReference>
<dbReference type="PROSITE" id="PS00622">
    <property type="entry name" value="HTH_LUXR_1"/>
    <property type="match status" value="1"/>
</dbReference>
<proteinExistence type="predicted"/>
<evidence type="ECO:0000313" key="7">
    <source>
        <dbReference type="Proteomes" id="UP000244089"/>
    </source>
</evidence>
<evidence type="ECO:0000256" key="4">
    <source>
        <dbReference type="SAM" id="Coils"/>
    </source>
</evidence>
<comment type="caution">
    <text evidence="6">The sequence shown here is derived from an EMBL/GenBank/DDBJ whole genome shotgun (WGS) entry which is preliminary data.</text>
</comment>
<dbReference type="CDD" id="cd06170">
    <property type="entry name" value="LuxR_C_like"/>
    <property type="match status" value="1"/>
</dbReference>
<dbReference type="RefSeq" id="WP_108139825.1">
    <property type="nucleotide sequence ID" value="NZ_QAXS01000012.1"/>
</dbReference>
<reference evidence="6 7" key="1">
    <citation type="submission" date="2018-04" db="EMBL/GenBank/DDBJ databases">
        <title>Subsurface microbial communities from deep shales in Ohio and West Virginia, USA.</title>
        <authorList>
            <person name="Wrighton K."/>
        </authorList>
    </citation>
    <scope>NUCLEOTIDE SEQUENCE [LARGE SCALE GENOMIC DNA]</scope>
    <source>
        <strain evidence="6 7">WC1</strain>
    </source>
</reference>
<protein>
    <submittedName>
        <fullName evidence="6">Regulatory LuxR family protein</fullName>
    </submittedName>
</protein>
<dbReference type="OrthoDB" id="1137593at2"/>
<evidence type="ECO:0000313" key="6">
    <source>
        <dbReference type="EMBL" id="PTV99097.1"/>
    </source>
</evidence>
<dbReference type="SUPFAM" id="SSF55781">
    <property type="entry name" value="GAF domain-like"/>
    <property type="match status" value="1"/>
</dbReference>
<evidence type="ECO:0000256" key="3">
    <source>
        <dbReference type="ARBA" id="ARBA00023163"/>
    </source>
</evidence>
<dbReference type="PRINTS" id="PR00038">
    <property type="entry name" value="HTHLUXR"/>
</dbReference>
<dbReference type="InterPro" id="IPR000792">
    <property type="entry name" value="Tscrpt_reg_LuxR_C"/>
</dbReference>
<keyword evidence="3" id="KW-0804">Transcription</keyword>
<dbReference type="GO" id="GO:0003677">
    <property type="term" value="F:DNA binding"/>
    <property type="evidence" value="ECO:0007669"/>
    <property type="project" value="UniProtKB-KW"/>
</dbReference>
<keyword evidence="4" id="KW-0175">Coiled coil</keyword>
<sequence length="257" mass="30771">MQNNSNYKIDWKNIFSFIYETGRITNLNDYSYYFLQKLNKLIPFYAANFFLFDENEEIIDSPVCFNVSDQALNAYNNYYYKIDAIKEIAFNQIEPSRSSDLMDYKKWVNTEYFTDFLGKNHLYYSCGIYIHHQERLLGTISLFRDQNDKDFSLKELLYLKLISQQCSNQLNKLFMINKLERKIKENRSQLLEKAEQKFQLTEREKELLKLLIEGKNNKEIAQNLFISINTVKKHLSHIFNKTEVKNRTELVSLIFKA</sequence>
<name>A0A2T5RJY3_9FIRM</name>
<feature type="coiled-coil region" evidence="4">
    <location>
        <begin position="176"/>
        <end position="211"/>
    </location>
</feature>
<gene>
    <name evidence="6" type="ORF">C8C76_11232</name>
</gene>
<feature type="domain" description="HTH luxR-type" evidence="5">
    <location>
        <begin position="193"/>
        <end position="257"/>
    </location>
</feature>
<dbReference type="SUPFAM" id="SSF46894">
    <property type="entry name" value="C-terminal effector domain of the bipartite response regulators"/>
    <property type="match status" value="1"/>
</dbReference>
<dbReference type="Gene3D" id="3.30.450.40">
    <property type="match status" value="1"/>
</dbReference>
<accession>A0A2T5RJY3</accession>
<dbReference type="PANTHER" id="PTHR44688">
    <property type="entry name" value="DNA-BINDING TRANSCRIPTIONAL ACTIVATOR DEVR_DOSR"/>
    <property type="match status" value="1"/>
</dbReference>
<dbReference type="InterPro" id="IPR029016">
    <property type="entry name" value="GAF-like_dom_sf"/>
</dbReference>
<dbReference type="PANTHER" id="PTHR44688:SF16">
    <property type="entry name" value="DNA-BINDING TRANSCRIPTIONAL ACTIVATOR DEVR_DOSR"/>
    <property type="match status" value="1"/>
</dbReference>
<evidence type="ECO:0000256" key="2">
    <source>
        <dbReference type="ARBA" id="ARBA00023125"/>
    </source>
</evidence>
<evidence type="ECO:0000259" key="5">
    <source>
        <dbReference type="PROSITE" id="PS50043"/>
    </source>
</evidence>
<keyword evidence="1" id="KW-0805">Transcription regulation</keyword>
<dbReference type="Pfam" id="PF00196">
    <property type="entry name" value="GerE"/>
    <property type="match status" value="1"/>
</dbReference>
<organism evidence="6 7">
    <name type="scientific">Halanaerobium saccharolyticum</name>
    <dbReference type="NCBI Taxonomy" id="43595"/>
    <lineage>
        <taxon>Bacteria</taxon>
        <taxon>Bacillati</taxon>
        <taxon>Bacillota</taxon>
        <taxon>Clostridia</taxon>
        <taxon>Halanaerobiales</taxon>
        <taxon>Halanaerobiaceae</taxon>
        <taxon>Halanaerobium</taxon>
    </lineage>
</organism>
<dbReference type="Proteomes" id="UP000244089">
    <property type="component" value="Unassembled WGS sequence"/>
</dbReference>
<dbReference type="Gene3D" id="1.10.10.10">
    <property type="entry name" value="Winged helix-like DNA-binding domain superfamily/Winged helix DNA-binding domain"/>
    <property type="match status" value="1"/>
</dbReference>
<dbReference type="InterPro" id="IPR016032">
    <property type="entry name" value="Sig_transdc_resp-reg_C-effctor"/>
</dbReference>
<dbReference type="InterPro" id="IPR036388">
    <property type="entry name" value="WH-like_DNA-bd_sf"/>
</dbReference>
<evidence type="ECO:0000256" key="1">
    <source>
        <dbReference type="ARBA" id="ARBA00023015"/>
    </source>
</evidence>
<dbReference type="GO" id="GO:0006355">
    <property type="term" value="P:regulation of DNA-templated transcription"/>
    <property type="evidence" value="ECO:0007669"/>
    <property type="project" value="InterPro"/>
</dbReference>